<sequence length="961" mass="108791">MRPKGDEHDNKTVVSFSYKPNPSRRFTPSASPSSATPNNHVVGPSTIESLSNNNNSEREGAAVSGSESLSWRTNNNGDNISSNLSSAKMNKSNDTTIISNDDDNNNKNDNNNNNNNNNSMVVDPASFISSLFKKTNNSNRSSTTSTVKIKKEYGGIVNPMTSVLETKQPYQQQQRMMKSDASRINTKRQPLPLIPSYNEQQQIHRKKEEPPFTVPIRKHHQLSEPSSSTASNHHYDESLSSSLSSSPQAPKTHHAAPTPIFTNMHKSSIDSNSSDDKSQKQKHIQLPLDSHRHQQRTPPSSRSMTSFPLTPSYFLPPTSLENLNKSVEEQPPSHSSISAPYTETKHDRNNNREQQQGQLIPTSPPEDLSTSSFYSIIPPLSMKKESQNVILETSSNNDRNRDDYRNYEEINNNNDGVAASDNNNHSLPEKAPYLIHNNRLSSVFQTRSSTGVFADNDNEEENDQVLLSQQKQKFVVMERNVRDTTFTNKSFYNNKPPTTISLNSGKSHTASVYQQQSRSAPSSQHSSFLLQPQQQKQQINTTSITQIDEIEQLAHVCKEKLVEQVQKYNHVTNEMRVLQTTIDSQQQCINQKERQATELTNWVEIMLSRQHRFDTSVTSLRGRYEAFSSVMSDLEKFANTCNETKIANTKTFEVFERRYCNQLLKQFSHLKGHYTVLDAIVSKLRSEHEELKSSILSLTEEYETERAKDYGELQGVENQEKYANVIQSLQNNVQEMTLELSIQTTESTQLKENINTTHETCIGLKSELSKIQATYEMELEKLRQEKSYLMDHNSALAEELKQEKERHQSLESRLNSESSSTSIVTTNDDINSQSSLRQHQETTTTTTTTTTPPKRPLASSSKNGVEEPVKETTLARVNLSNTEQSVPVSNTRGGNLKMTLRSISNQSYKIKAEEDLPQEEPLRKRRKRLPADKLISVDSDDDVEKEMQALIAASDPYKYKN</sequence>
<feature type="region of interest" description="Disordered" evidence="1">
    <location>
        <begin position="487"/>
        <end position="534"/>
    </location>
</feature>
<feature type="compositionally biased region" description="Low complexity" evidence="1">
    <location>
        <begin position="842"/>
        <end position="851"/>
    </location>
</feature>
<feature type="region of interest" description="Disordered" evidence="1">
    <location>
        <begin position="1"/>
        <end position="122"/>
    </location>
</feature>
<feature type="compositionally biased region" description="Low complexity" evidence="1">
    <location>
        <begin position="23"/>
        <end position="37"/>
    </location>
</feature>
<feature type="region of interest" description="Disordered" evidence="1">
    <location>
        <begin position="170"/>
        <end position="206"/>
    </location>
</feature>
<feature type="compositionally biased region" description="Basic and acidic residues" evidence="1">
    <location>
        <begin position="799"/>
        <end position="810"/>
    </location>
</feature>
<feature type="compositionally biased region" description="Low complexity" evidence="1">
    <location>
        <begin position="107"/>
        <end position="118"/>
    </location>
</feature>
<feature type="compositionally biased region" description="Polar residues" evidence="1">
    <location>
        <begin position="296"/>
        <end position="309"/>
    </location>
</feature>
<gene>
    <name evidence="2" type="ORF">INT45_003766</name>
</gene>
<comment type="caution">
    <text evidence="2">The sequence shown here is derived from an EMBL/GenBank/DDBJ whole genome shotgun (WGS) entry which is preliminary data.</text>
</comment>
<feature type="compositionally biased region" description="Polar residues" evidence="1">
    <location>
        <begin position="223"/>
        <end position="232"/>
    </location>
</feature>
<feature type="compositionally biased region" description="Low complexity" evidence="1">
    <location>
        <begin position="514"/>
        <end position="534"/>
    </location>
</feature>
<feature type="region of interest" description="Disordered" evidence="1">
    <location>
        <begin position="799"/>
        <end position="869"/>
    </location>
</feature>
<name>A0A8H7SAJ4_9FUNG</name>
<evidence type="ECO:0000313" key="3">
    <source>
        <dbReference type="Proteomes" id="UP000646827"/>
    </source>
</evidence>
<keyword evidence="3" id="KW-1185">Reference proteome</keyword>
<feature type="compositionally biased region" description="Polar residues" evidence="1">
    <location>
        <begin position="823"/>
        <end position="837"/>
    </location>
</feature>
<reference evidence="2 3" key="1">
    <citation type="submission" date="2020-12" db="EMBL/GenBank/DDBJ databases">
        <title>Metabolic potential, ecology and presence of endohyphal bacteria is reflected in genomic diversity of Mucoromycotina.</title>
        <authorList>
            <person name="Muszewska A."/>
            <person name="Okrasinska A."/>
            <person name="Steczkiewicz K."/>
            <person name="Drgas O."/>
            <person name="Orlowska M."/>
            <person name="Perlinska-Lenart U."/>
            <person name="Aleksandrzak-Piekarczyk T."/>
            <person name="Szatraj K."/>
            <person name="Zielenkiewicz U."/>
            <person name="Pilsyk S."/>
            <person name="Malc E."/>
            <person name="Mieczkowski P."/>
            <person name="Kruszewska J.S."/>
            <person name="Biernat P."/>
            <person name="Pawlowska J."/>
        </authorList>
    </citation>
    <scope>NUCLEOTIDE SEQUENCE [LARGE SCALE GENOMIC DNA]</scope>
    <source>
        <strain evidence="2 3">CBS 142.35</strain>
    </source>
</reference>
<protein>
    <submittedName>
        <fullName evidence="2">Uncharacterized protein</fullName>
    </submittedName>
</protein>
<feature type="compositionally biased region" description="Polar residues" evidence="1">
    <location>
        <begin position="487"/>
        <end position="513"/>
    </location>
</feature>
<organism evidence="2 3">
    <name type="scientific">Circinella minor</name>
    <dbReference type="NCBI Taxonomy" id="1195481"/>
    <lineage>
        <taxon>Eukaryota</taxon>
        <taxon>Fungi</taxon>
        <taxon>Fungi incertae sedis</taxon>
        <taxon>Mucoromycota</taxon>
        <taxon>Mucoromycotina</taxon>
        <taxon>Mucoromycetes</taxon>
        <taxon>Mucorales</taxon>
        <taxon>Lichtheimiaceae</taxon>
        <taxon>Circinella</taxon>
    </lineage>
</organism>
<evidence type="ECO:0000256" key="1">
    <source>
        <dbReference type="SAM" id="MobiDB-lite"/>
    </source>
</evidence>
<feature type="region of interest" description="Disordered" evidence="1">
    <location>
        <begin position="219"/>
        <end position="370"/>
    </location>
</feature>
<dbReference type="OrthoDB" id="10654492at2759"/>
<feature type="compositionally biased region" description="Polar residues" evidence="1">
    <location>
        <begin position="65"/>
        <end position="99"/>
    </location>
</feature>
<dbReference type="EMBL" id="JAEPRB010000040">
    <property type="protein sequence ID" value="KAG2224626.1"/>
    <property type="molecule type" value="Genomic_DNA"/>
</dbReference>
<dbReference type="Proteomes" id="UP000646827">
    <property type="component" value="Unassembled WGS sequence"/>
</dbReference>
<proteinExistence type="predicted"/>
<accession>A0A8H7SAJ4</accession>
<feature type="compositionally biased region" description="Polar residues" evidence="1">
    <location>
        <begin position="170"/>
        <end position="188"/>
    </location>
</feature>
<dbReference type="AlphaFoldDB" id="A0A8H7SAJ4"/>
<feature type="compositionally biased region" description="Polar residues" evidence="1">
    <location>
        <begin position="332"/>
        <end position="341"/>
    </location>
</feature>
<feature type="compositionally biased region" description="Low complexity" evidence="1">
    <location>
        <begin position="811"/>
        <end position="822"/>
    </location>
</feature>
<feature type="compositionally biased region" description="Polar residues" evidence="1">
    <location>
        <begin position="352"/>
        <end position="361"/>
    </location>
</feature>
<feature type="compositionally biased region" description="Basic and acidic residues" evidence="1">
    <location>
        <begin position="1"/>
        <end position="11"/>
    </location>
</feature>
<evidence type="ECO:0000313" key="2">
    <source>
        <dbReference type="EMBL" id="KAG2224626.1"/>
    </source>
</evidence>